<evidence type="ECO:0000313" key="1">
    <source>
        <dbReference type="EMBL" id="RKO24543.1"/>
    </source>
</evidence>
<reference evidence="2" key="2">
    <citation type="submission" date="2018-10" db="EMBL/GenBank/DDBJ databases">
        <authorList>
            <person name="Wang Y."/>
            <person name="Wang J."/>
            <person name="Yang X."/>
            <person name="Wang Z."/>
            <person name="Huang Y."/>
        </authorList>
    </citation>
    <scope>NUCLEOTIDE SEQUENCE [LARGE SCALE GENOMIC DNA]</scope>
    <source>
        <strain evidence="2">J015</strain>
    </source>
</reference>
<dbReference type="AlphaFoldDB" id="A0A3B0FNU6"/>
<reference evidence="1 2" key="1">
    <citation type="submission" date="2018-10" db="EMBL/GenBank/DDBJ databases">
        <title>Genome-guide identification and characterization of bacteria that degrade polycyclic aromatic hydrocarbons and resist hexavalent chromium simultaneously.</title>
        <authorList>
            <person name="Feng H."/>
        </authorList>
    </citation>
    <scope>NUCLEOTIDE SEQUENCE [LARGE SCALE GENOMIC DNA]</scope>
    <source>
        <strain evidence="1 2">J015</strain>
    </source>
</reference>
<dbReference type="EMBL" id="RBNH01000006">
    <property type="protein sequence ID" value="RKO24543.1"/>
    <property type="molecule type" value="Genomic_DNA"/>
</dbReference>
<accession>A0A3B0FNU6</accession>
<protein>
    <submittedName>
        <fullName evidence="1">Uncharacterized protein</fullName>
    </submittedName>
</protein>
<gene>
    <name evidence="1" type="ORF">D7Z96_08940</name>
</gene>
<organism evidence="1 2">
    <name type="scientific">Pseudarthrobacter phenanthrenivorans</name>
    <name type="common">Arthrobacter phenanthrenivorans</name>
    <dbReference type="NCBI Taxonomy" id="361575"/>
    <lineage>
        <taxon>Bacteria</taxon>
        <taxon>Bacillati</taxon>
        <taxon>Actinomycetota</taxon>
        <taxon>Actinomycetes</taxon>
        <taxon>Micrococcales</taxon>
        <taxon>Micrococcaceae</taxon>
        <taxon>Pseudarthrobacter</taxon>
    </lineage>
</organism>
<proteinExistence type="predicted"/>
<dbReference type="RefSeq" id="WP_120692257.1">
    <property type="nucleotide sequence ID" value="NZ_RBNH01000006.1"/>
</dbReference>
<comment type="caution">
    <text evidence="1">The sequence shown here is derived from an EMBL/GenBank/DDBJ whole genome shotgun (WGS) entry which is preliminary data.</text>
</comment>
<name>A0A3B0FNU6_PSEPS</name>
<evidence type="ECO:0000313" key="2">
    <source>
        <dbReference type="Proteomes" id="UP000273159"/>
    </source>
</evidence>
<sequence>MAEIEGTMVIRAWVEPAQDHPLRARLISTQAGQAQELMETAADADGILTAVRRWLDQLESAAGTAGD</sequence>
<dbReference type="Proteomes" id="UP000273159">
    <property type="component" value="Unassembled WGS sequence"/>
</dbReference>